<proteinExistence type="predicted"/>
<keyword evidence="2" id="KW-1185">Reference proteome</keyword>
<dbReference type="PATRIC" id="fig|937777.3.peg.880"/>
<name>K9ZZ12_DEIPD</name>
<evidence type="ECO:0000313" key="2">
    <source>
        <dbReference type="Proteomes" id="UP000010467"/>
    </source>
</evidence>
<organism evidence="1 2">
    <name type="scientific">Deinococcus peraridilitoris (strain DSM 19664 / LMG 22246 / CIP 109416 / KR-200)</name>
    <dbReference type="NCBI Taxonomy" id="937777"/>
    <lineage>
        <taxon>Bacteria</taxon>
        <taxon>Thermotogati</taxon>
        <taxon>Deinococcota</taxon>
        <taxon>Deinococci</taxon>
        <taxon>Deinococcales</taxon>
        <taxon>Deinococcaceae</taxon>
        <taxon>Deinococcus</taxon>
    </lineage>
</organism>
<dbReference type="HOGENOM" id="CLU_2329086_0_0_0"/>
<protein>
    <submittedName>
        <fullName evidence="1">Uncharacterized protein</fullName>
    </submittedName>
</protein>
<accession>K9ZZ12</accession>
<dbReference type="KEGG" id="dpd:Deipe_0873"/>
<sequence length="97" mass="10796">MAAPPTVTVKIREALRYALQRAQKTGRTQQLELDQDLFVRIAGTGRRFLLFQLEGEPTTEQAQAVADALGFTLPRFGWHQGETLRSLTVHDASGDTE</sequence>
<dbReference type="OrthoDB" id="71131at2"/>
<gene>
    <name evidence="1" type="ordered locus">Deipe_0873</name>
</gene>
<reference evidence="2" key="1">
    <citation type="submission" date="2012-03" db="EMBL/GenBank/DDBJ databases">
        <title>Complete sequence of chromosome of Deinococcus peraridilitoris DSM 19664.</title>
        <authorList>
            <person name="Lucas S."/>
            <person name="Copeland A."/>
            <person name="Lapidus A."/>
            <person name="Glavina del Rio T."/>
            <person name="Dalin E."/>
            <person name="Tice H."/>
            <person name="Bruce D."/>
            <person name="Goodwin L."/>
            <person name="Pitluck S."/>
            <person name="Peters L."/>
            <person name="Mikhailova N."/>
            <person name="Lu M."/>
            <person name="Kyrpides N."/>
            <person name="Mavromatis K."/>
            <person name="Ivanova N."/>
            <person name="Brettin T."/>
            <person name="Detter J.C."/>
            <person name="Han C."/>
            <person name="Larimer F."/>
            <person name="Land M."/>
            <person name="Hauser L."/>
            <person name="Markowitz V."/>
            <person name="Cheng J.-F."/>
            <person name="Hugenholtz P."/>
            <person name="Woyke T."/>
            <person name="Wu D."/>
            <person name="Pukall R."/>
            <person name="Steenblock K."/>
            <person name="Brambilla E."/>
            <person name="Klenk H.-P."/>
            <person name="Eisen J.A."/>
        </authorList>
    </citation>
    <scope>NUCLEOTIDE SEQUENCE [LARGE SCALE GENOMIC DNA]</scope>
    <source>
        <strain evidence="2">DSM 19664 / LMG 22246 / CIP 109416 / KR-200</strain>
    </source>
</reference>
<dbReference type="EMBL" id="CP003382">
    <property type="protein sequence ID" value="AFZ66444.1"/>
    <property type="molecule type" value="Genomic_DNA"/>
</dbReference>
<evidence type="ECO:0000313" key="1">
    <source>
        <dbReference type="EMBL" id="AFZ66444.1"/>
    </source>
</evidence>
<dbReference type="RefSeq" id="WP_015234754.1">
    <property type="nucleotide sequence ID" value="NC_019793.1"/>
</dbReference>
<dbReference type="Proteomes" id="UP000010467">
    <property type="component" value="Chromosome"/>
</dbReference>
<dbReference type="STRING" id="937777.Deipe_0873"/>
<dbReference type="AlphaFoldDB" id="K9ZZ12"/>